<dbReference type="EMBL" id="GG662650">
    <property type="protein sequence ID" value="EAR98575.2"/>
    <property type="molecule type" value="Genomic_DNA"/>
</dbReference>
<protein>
    <submittedName>
        <fullName evidence="1">Uncharacterized protein</fullName>
    </submittedName>
</protein>
<dbReference type="KEGG" id="tet:TTHERM_00463230"/>
<dbReference type="GeneID" id="7835292"/>
<name>Q23PW0_TETTS</name>
<organism evidence="1 2">
    <name type="scientific">Tetrahymena thermophila (strain SB210)</name>
    <dbReference type="NCBI Taxonomy" id="312017"/>
    <lineage>
        <taxon>Eukaryota</taxon>
        <taxon>Sar</taxon>
        <taxon>Alveolata</taxon>
        <taxon>Ciliophora</taxon>
        <taxon>Intramacronucleata</taxon>
        <taxon>Oligohymenophorea</taxon>
        <taxon>Hymenostomatida</taxon>
        <taxon>Tetrahymenina</taxon>
        <taxon>Tetrahymenidae</taxon>
        <taxon>Tetrahymena</taxon>
    </lineage>
</organism>
<dbReference type="HOGENOM" id="CLU_1237218_0_0_1"/>
<evidence type="ECO:0000313" key="2">
    <source>
        <dbReference type="Proteomes" id="UP000009168"/>
    </source>
</evidence>
<dbReference type="InParanoid" id="Q23PW0"/>
<reference evidence="2" key="1">
    <citation type="journal article" date="2006" name="PLoS Biol.">
        <title>Macronuclear genome sequence of the ciliate Tetrahymena thermophila, a model eukaryote.</title>
        <authorList>
            <person name="Eisen J.A."/>
            <person name="Coyne R.S."/>
            <person name="Wu M."/>
            <person name="Wu D."/>
            <person name="Thiagarajan M."/>
            <person name="Wortman J.R."/>
            <person name="Badger J.H."/>
            <person name="Ren Q."/>
            <person name="Amedeo P."/>
            <person name="Jones K.M."/>
            <person name="Tallon L.J."/>
            <person name="Delcher A.L."/>
            <person name="Salzberg S.L."/>
            <person name="Silva J.C."/>
            <person name="Haas B.J."/>
            <person name="Majoros W.H."/>
            <person name="Farzad M."/>
            <person name="Carlton J.M."/>
            <person name="Smith R.K. Jr."/>
            <person name="Garg J."/>
            <person name="Pearlman R.E."/>
            <person name="Karrer K.M."/>
            <person name="Sun L."/>
            <person name="Manning G."/>
            <person name="Elde N.C."/>
            <person name="Turkewitz A.P."/>
            <person name="Asai D.J."/>
            <person name="Wilkes D.E."/>
            <person name="Wang Y."/>
            <person name="Cai H."/>
            <person name="Collins K."/>
            <person name="Stewart B.A."/>
            <person name="Lee S.R."/>
            <person name="Wilamowska K."/>
            <person name="Weinberg Z."/>
            <person name="Ruzzo W.L."/>
            <person name="Wloga D."/>
            <person name="Gaertig J."/>
            <person name="Frankel J."/>
            <person name="Tsao C.-C."/>
            <person name="Gorovsky M.A."/>
            <person name="Keeling P.J."/>
            <person name="Waller R.F."/>
            <person name="Patron N.J."/>
            <person name="Cherry J.M."/>
            <person name="Stover N.A."/>
            <person name="Krieger C.J."/>
            <person name="del Toro C."/>
            <person name="Ryder H.F."/>
            <person name="Williamson S.C."/>
            <person name="Barbeau R.A."/>
            <person name="Hamilton E.P."/>
            <person name="Orias E."/>
        </authorList>
    </citation>
    <scope>NUCLEOTIDE SEQUENCE [LARGE SCALE GENOMIC DNA]</scope>
    <source>
        <strain evidence="2">SB210</strain>
    </source>
</reference>
<keyword evidence="2" id="KW-1185">Reference proteome</keyword>
<dbReference type="RefSeq" id="XP_001018820.2">
    <property type="nucleotide sequence ID" value="XM_001018820.2"/>
</dbReference>
<gene>
    <name evidence="1" type="ORF">TTHERM_00463230</name>
</gene>
<sequence>MDQQNKAQAAVQQQSPFDINLDELDKKVKEYRNTQEKNNTLYFFIQDTRRNEFYKVLVDNGNLNFSKENSQVWPLPLNKLPQLMEQIDERLEPYQATHTFFTKDVISRAEQGEVESLKNILSDYFNDELRREQFFKEVGIPEPQKRIWYK</sequence>
<dbReference type="AlphaFoldDB" id="Q23PW0"/>
<evidence type="ECO:0000313" key="1">
    <source>
        <dbReference type="EMBL" id="EAR98575.2"/>
    </source>
</evidence>
<accession>Q23PW0</accession>
<dbReference type="Proteomes" id="UP000009168">
    <property type="component" value="Unassembled WGS sequence"/>
</dbReference>
<proteinExistence type="predicted"/>